<dbReference type="NCBIfam" id="TIGR01907">
    <property type="entry name" value="casE_Cse3"/>
    <property type="match status" value="1"/>
</dbReference>
<dbReference type="Gene3D" id="3.30.70.1210">
    <property type="entry name" value="Crispr-associated protein, domain 2"/>
    <property type="match status" value="1"/>
</dbReference>
<accession>A0A4R3N1R1</accession>
<evidence type="ECO:0000313" key="1">
    <source>
        <dbReference type="EMBL" id="TCT22990.1"/>
    </source>
</evidence>
<dbReference type="CDD" id="cd09727">
    <property type="entry name" value="Cas6_I-E"/>
    <property type="match status" value="1"/>
</dbReference>
<comment type="caution">
    <text evidence="1">The sequence shown here is derived from an EMBL/GenBank/DDBJ whole genome shotgun (WGS) entry which is preliminary data.</text>
</comment>
<gene>
    <name evidence="1" type="ORF">EDC35_102325</name>
</gene>
<reference evidence="1 2" key="1">
    <citation type="submission" date="2019-03" db="EMBL/GenBank/DDBJ databases">
        <title>Genomic Encyclopedia of Type Strains, Phase IV (KMG-IV): sequencing the most valuable type-strain genomes for metagenomic binning, comparative biology and taxonomic classification.</title>
        <authorList>
            <person name="Goeker M."/>
        </authorList>
    </citation>
    <scope>NUCLEOTIDE SEQUENCE [LARGE SCALE GENOMIC DNA]</scope>
    <source>
        <strain evidence="1 2">DSM 13587</strain>
    </source>
</reference>
<name>A0A4R3N1R1_9GAMM</name>
<keyword evidence="2" id="KW-1185">Reference proteome</keyword>
<dbReference type="SUPFAM" id="SSF117987">
    <property type="entry name" value="CRISPR-associated protein"/>
    <property type="match status" value="2"/>
</dbReference>
<dbReference type="Gene3D" id="3.30.70.1200">
    <property type="entry name" value="Crispr-associated protein, domain 1"/>
    <property type="match status" value="1"/>
</dbReference>
<dbReference type="SMART" id="SM01101">
    <property type="entry name" value="CRISPR_assoc"/>
    <property type="match status" value="1"/>
</dbReference>
<proteinExistence type="predicted"/>
<dbReference type="Pfam" id="PF08798">
    <property type="entry name" value="CRISPR_assoc"/>
    <property type="match status" value="1"/>
</dbReference>
<dbReference type="RefSeq" id="WP_132976107.1">
    <property type="nucleotide sequence ID" value="NZ_SMAO01000002.1"/>
</dbReference>
<sequence>MYLSKLTLDPRHPQARCDLSNRYDMHRTLVRAFAPDEHSQPARFLWRLEPMLSFASRPVVLVQSGSPAQWSALDAFPGYAQEILGNKPVDLEQLIQAGTRYRFRLHANPTVTREGKRLGLCQEADQLAWLNRQAETRGFNLIACLRSGNERIHARQSKSGQRITVQSVLFEGMLETNEPDGLRLAVRNGLGHGKAWGLGLLSLARMA</sequence>
<protein>
    <submittedName>
        <fullName evidence="1">CRISPR-associated Cse3 family protein</fullName>
    </submittedName>
</protein>
<dbReference type="AlphaFoldDB" id="A0A4R3N1R1"/>
<dbReference type="EMBL" id="SMAO01000002">
    <property type="protein sequence ID" value="TCT22990.1"/>
    <property type="molecule type" value="Genomic_DNA"/>
</dbReference>
<dbReference type="OrthoDB" id="9795689at2"/>
<evidence type="ECO:0000313" key="2">
    <source>
        <dbReference type="Proteomes" id="UP000295717"/>
    </source>
</evidence>
<dbReference type="Proteomes" id="UP000295717">
    <property type="component" value="Unassembled WGS sequence"/>
</dbReference>
<organism evidence="1 2">
    <name type="scientific">Thiobaca trueperi</name>
    <dbReference type="NCBI Taxonomy" id="127458"/>
    <lineage>
        <taxon>Bacteria</taxon>
        <taxon>Pseudomonadati</taxon>
        <taxon>Pseudomonadota</taxon>
        <taxon>Gammaproteobacteria</taxon>
        <taxon>Chromatiales</taxon>
        <taxon>Chromatiaceae</taxon>
        <taxon>Thiobaca</taxon>
    </lineage>
</organism>
<dbReference type="InterPro" id="IPR010179">
    <property type="entry name" value="CRISPR-assoc_prot_Cse3"/>
</dbReference>